<comment type="caution">
    <text evidence="10">The sequence shown here is derived from an EMBL/GenBank/DDBJ whole genome shotgun (WGS) entry which is preliminary data.</text>
</comment>
<keyword evidence="4" id="KW-1278">Translocase</keyword>
<comment type="similarity">
    <text evidence="1">Belongs to the complex I 24 kDa subunit family.</text>
</comment>
<evidence type="ECO:0000256" key="3">
    <source>
        <dbReference type="ARBA" id="ARBA00022723"/>
    </source>
</evidence>
<dbReference type="PROSITE" id="PS01099">
    <property type="entry name" value="COMPLEX1_24K"/>
    <property type="match status" value="1"/>
</dbReference>
<dbReference type="KEGG" id="csl:COCSUDRAFT_18421"/>
<evidence type="ECO:0000256" key="2">
    <source>
        <dbReference type="ARBA" id="ARBA00022714"/>
    </source>
</evidence>
<dbReference type="GO" id="GO:0098796">
    <property type="term" value="C:membrane protein complex"/>
    <property type="evidence" value="ECO:0007669"/>
    <property type="project" value="UniProtKB-ARBA"/>
</dbReference>
<dbReference type="Gene3D" id="1.10.10.1590">
    <property type="entry name" value="NADH-quinone oxidoreductase subunit E"/>
    <property type="match status" value="1"/>
</dbReference>
<dbReference type="SUPFAM" id="SSF52833">
    <property type="entry name" value="Thioredoxin-like"/>
    <property type="match status" value="1"/>
</dbReference>
<keyword evidence="6" id="KW-0411">Iron-sulfur</keyword>
<dbReference type="GO" id="GO:0005743">
    <property type="term" value="C:mitochondrial inner membrane"/>
    <property type="evidence" value="ECO:0007669"/>
    <property type="project" value="UniProtKB-ARBA"/>
</dbReference>
<dbReference type="GO" id="GO:1902494">
    <property type="term" value="C:catalytic complex"/>
    <property type="evidence" value="ECO:0007669"/>
    <property type="project" value="UniProtKB-ARBA"/>
</dbReference>
<keyword evidence="5" id="KW-0408">Iron</keyword>
<reference evidence="10 11" key="1">
    <citation type="journal article" date="2012" name="Genome Biol.">
        <title>The genome of the polar eukaryotic microalga coccomyxa subellipsoidea reveals traits of cold adaptation.</title>
        <authorList>
            <person name="Blanc G."/>
            <person name="Agarkova I."/>
            <person name="Grimwood J."/>
            <person name="Kuo A."/>
            <person name="Brueggeman A."/>
            <person name="Dunigan D."/>
            <person name="Gurnon J."/>
            <person name="Ladunga I."/>
            <person name="Lindquist E."/>
            <person name="Lucas S."/>
            <person name="Pangilinan J."/>
            <person name="Proschold T."/>
            <person name="Salamov A."/>
            <person name="Schmutz J."/>
            <person name="Weeks D."/>
            <person name="Yamada T."/>
            <person name="Claverie J.M."/>
            <person name="Grigoriev I."/>
            <person name="Van Etten J."/>
            <person name="Lomsadze A."/>
            <person name="Borodovsky M."/>
        </authorList>
    </citation>
    <scope>NUCLEOTIDE SEQUENCE [LARGE SCALE GENOMIC DNA]</scope>
    <source>
        <strain evidence="10 11">C-169</strain>
    </source>
</reference>
<evidence type="ECO:0000256" key="6">
    <source>
        <dbReference type="ARBA" id="ARBA00023014"/>
    </source>
</evidence>
<keyword evidence="7" id="KW-0520">NAD</keyword>
<dbReference type="GO" id="GO:0051537">
    <property type="term" value="F:2 iron, 2 sulfur cluster binding"/>
    <property type="evidence" value="ECO:0007669"/>
    <property type="project" value="UniProtKB-KW"/>
</dbReference>
<evidence type="ECO:0000256" key="7">
    <source>
        <dbReference type="ARBA" id="ARBA00023027"/>
    </source>
</evidence>
<name>I0YQ28_COCSC</name>
<dbReference type="NCBIfam" id="TIGR01958">
    <property type="entry name" value="nuoE_fam"/>
    <property type="match status" value="1"/>
</dbReference>
<dbReference type="OrthoDB" id="10254187at2759"/>
<dbReference type="eggNOG" id="KOG3196">
    <property type="taxonomic scope" value="Eukaryota"/>
</dbReference>
<dbReference type="PANTHER" id="PTHR10371:SF3">
    <property type="entry name" value="NADH DEHYDROGENASE [UBIQUINONE] FLAVOPROTEIN 2, MITOCHONDRIAL"/>
    <property type="match status" value="1"/>
</dbReference>
<comment type="cofactor">
    <cofactor evidence="8">
        <name>[2Fe-2S] cluster</name>
        <dbReference type="ChEBI" id="CHEBI:190135"/>
    </cofactor>
</comment>
<dbReference type="GO" id="GO:0046872">
    <property type="term" value="F:metal ion binding"/>
    <property type="evidence" value="ECO:0007669"/>
    <property type="project" value="UniProtKB-KW"/>
</dbReference>
<dbReference type="FunFam" id="1.10.10.1590:FF:000001">
    <property type="entry name" value="NADH-quinone oxidoreductase subunit E"/>
    <property type="match status" value="1"/>
</dbReference>
<evidence type="ECO:0000256" key="5">
    <source>
        <dbReference type="ARBA" id="ARBA00023004"/>
    </source>
</evidence>
<evidence type="ECO:0000313" key="11">
    <source>
        <dbReference type="Proteomes" id="UP000007264"/>
    </source>
</evidence>
<dbReference type="InterPro" id="IPR036249">
    <property type="entry name" value="Thioredoxin-like_sf"/>
</dbReference>
<dbReference type="GO" id="GO:0008137">
    <property type="term" value="F:NADH dehydrogenase (ubiquinone) activity"/>
    <property type="evidence" value="ECO:0007669"/>
    <property type="project" value="UniProtKB-ARBA"/>
</dbReference>
<dbReference type="RefSeq" id="XP_005645041.1">
    <property type="nucleotide sequence ID" value="XM_005644984.1"/>
</dbReference>
<evidence type="ECO:0000256" key="1">
    <source>
        <dbReference type="ARBA" id="ARBA00010643"/>
    </source>
</evidence>
<dbReference type="InterPro" id="IPR002023">
    <property type="entry name" value="NuoE-like"/>
</dbReference>
<keyword evidence="3" id="KW-0479">Metal-binding</keyword>
<dbReference type="AlphaFoldDB" id="I0YQ28"/>
<dbReference type="CDD" id="cd03064">
    <property type="entry name" value="TRX_Fd_NuoE"/>
    <property type="match status" value="1"/>
</dbReference>
<dbReference type="GeneID" id="17038473"/>
<feature type="compositionally biased region" description="Pro residues" evidence="9">
    <location>
        <begin position="274"/>
        <end position="285"/>
    </location>
</feature>
<dbReference type="PANTHER" id="PTHR10371">
    <property type="entry name" value="NADH DEHYDROGENASE UBIQUINONE FLAVOPROTEIN 2, MITOCHONDRIAL"/>
    <property type="match status" value="1"/>
</dbReference>
<proteinExistence type="inferred from homology"/>
<keyword evidence="2" id="KW-0001">2Fe-2S</keyword>
<gene>
    <name evidence="10" type="ORF">COCSUDRAFT_18421</name>
</gene>
<dbReference type="InterPro" id="IPR042128">
    <property type="entry name" value="NuoE_dom"/>
</dbReference>
<dbReference type="Gene3D" id="3.40.30.10">
    <property type="entry name" value="Glutaredoxin"/>
    <property type="match status" value="1"/>
</dbReference>
<evidence type="ECO:0000313" key="10">
    <source>
        <dbReference type="EMBL" id="EIE20497.1"/>
    </source>
</evidence>
<dbReference type="GO" id="GO:0006120">
    <property type="term" value="P:mitochondrial electron transport, NADH to ubiquinone"/>
    <property type="evidence" value="ECO:0007669"/>
    <property type="project" value="UniProtKB-ARBA"/>
</dbReference>
<protein>
    <submittedName>
        <fullName evidence="10">Uncharacterized protein</fullName>
    </submittedName>
</protein>
<dbReference type="Proteomes" id="UP000007264">
    <property type="component" value="Unassembled WGS sequence"/>
</dbReference>
<dbReference type="Pfam" id="PF01257">
    <property type="entry name" value="2Fe-2S_thioredx"/>
    <property type="match status" value="1"/>
</dbReference>
<accession>I0YQ28</accession>
<dbReference type="GO" id="GO:0003954">
    <property type="term" value="F:NADH dehydrogenase activity"/>
    <property type="evidence" value="ECO:0007669"/>
    <property type="project" value="TreeGrafter"/>
</dbReference>
<evidence type="ECO:0000256" key="8">
    <source>
        <dbReference type="ARBA" id="ARBA00034078"/>
    </source>
</evidence>
<feature type="region of interest" description="Disordered" evidence="9">
    <location>
        <begin position="250"/>
        <end position="293"/>
    </location>
</feature>
<dbReference type="STRING" id="574566.I0YQ28"/>
<dbReference type="InterPro" id="IPR041921">
    <property type="entry name" value="NuoE_N"/>
</dbReference>
<evidence type="ECO:0000256" key="4">
    <source>
        <dbReference type="ARBA" id="ARBA00022967"/>
    </source>
</evidence>
<evidence type="ECO:0000256" key="9">
    <source>
        <dbReference type="SAM" id="MobiDB-lite"/>
    </source>
</evidence>
<keyword evidence="11" id="KW-1185">Reference proteome</keyword>
<dbReference type="FunFam" id="3.40.30.10:FF:000022">
    <property type="entry name" value="NADH dehydrogenase flavoprotein 2, mitochondrial"/>
    <property type="match status" value="1"/>
</dbReference>
<organism evidence="10 11">
    <name type="scientific">Coccomyxa subellipsoidea (strain C-169)</name>
    <name type="common">Green microalga</name>
    <dbReference type="NCBI Taxonomy" id="574566"/>
    <lineage>
        <taxon>Eukaryota</taxon>
        <taxon>Viridiplantae</taxon>
        <taxon>Chlorophyta</taxon>
        <taxon>core chlorophytes</taxon>
        <taxon>Trebouxiophyceae</taxon>
        <taxon>Trebouxiophyceae incertae sedis</taxon>
        <taxon>Coccomyxaceae</taxon>
        <taxon>Coccomyxa</taxon>
        <taxon>Coccomyxa subellipsoidea</taxon>
    </lineage>
</organism>
<sequence length="293" mass="31605">MAQASSSSPSFGCTSRSFATNSHDILNTHRHSPKNNWETPFDFTPENYERVAEVLAKFPTNYKQSACIPLLDLAQQQNDGWLSLNAMNRVAEIIEVPPIRVYEVATFYTMFNRSPIGKYHIMVCGTTPCMLCGSRSISSAIKDHLKIDYGQTTSDGLFTLGEMECMGSCVNAPMIAVADYTGGAQSFSYNYYEDLTPADAVKILEDLKGGKKPKVGSQYRDFAMPAGQVQGGKWTAASNKAGLTLAFEASGGKVPGPYCRNLDEPAEGGESKSAPPPPPPPPPPSKEGAKAKA</sequence>
<dbReference type="EMBL" id="AGSI01000015">
    <property type="protein sequence ID" value="EIE20497.1"/>
    <property type="molecule type" value="Genomic_DNA"/>
</dbReference>